<dbReference type="InterPro" id="IPR038717">
    <property type="entry name" value="Tc1-like_DDE_dom"/>
</dbReference>
<reference evidence="2" key="2">
    <citation type="submission" date="2020-09" db="EMBL/GenBank/DDBJ databases">
        <authorList>
            <person name="Sun Q."/>
            <person name="Ohkuma M."/>
        </authorList>
    </citation>
    <scope>NUCLEOTIDE SEQUENCE</scope>
    <source>
        <strain evidence="2">JCM 4646</strain>
    </source>
</reference>
<feature type="domain" description="Tc1-like transposase DDE" evidence="1">
    <location>
        <begin position="2"/>
        <end position="49"/>
    </location>
</feature>
<name>A0A919G6G7_9ACTN</name>
<evidence type="ECO:0000259" key="1">
    <source>
        <dbReference type="Pfam" id="PF13358"/>
    </source>
</evidence>
<dbReference type="AlphaFoldDB" id="A0A919G6G7"/>
<dbReference type="InterPro" id="IPR036397">
    <property type="entry name" value="RNaseH_sf"/>
</dbReference>
<dbReference type="Proteomes" id="UP000617734">
    <property type="component" value="Unassembled WGS sequence"/>
</dbReference>
<comment type="caution">
    <text evidence="2">The sequence shown here is derived from an EMBL/GenBank/DDBJ whole genome shotgun (WGS) entry which is preliminary data.</text>
</comment>
<evidence type="ECO:0000313" key="2">
    <source>
        <dbReference type="EMBL" id="GHH78923.1"/>
    </source>
</evidence>
<keyword evidence="3" id="KW-1185">Reference proteome</keyword>
<dbReference type="Gene3D" id="3.30.420.10">
    <property type="entry name" value="Ribonuclease H-like superfamily/Ribonuclease H"/>
    <property type="match status" value="1"/>
</dbReference>
<proteinExistence type="predicted"/>
<dbReference type="EMBL" id="BNBO01000040">
    <property type="protein sequence ID" value="GHH78923.1"/>
    <property type="molecule type" value="Genomic_DNA"/>
</dbReference>
<sequence length="93" mass="10379">MKEFIAAQDWLTVYQLPAYAPDLNPVEGIWSLLRRGFLANVAFADPEHLVRTVRRGLRKIQYRPHLIDGCLGGTGLALAPLSTTTRDLGQHPI</sequence>
<organism evidence="2 3">
    <name type="scientific">Kitasatospora indigofera</name>
    <dbReference type="NCBI Taxonomy" id="67307"/>
    <lineage>
        <taxon>Bacteria</taxon>
        <taxon>Bacillati</taxon>
        <taxon>Actinomycetota</taxon>
        <taxon>Actinomycetes</taxon>
        <taxon>Kitasatosporales</taxon>
        <taxon>Streptomycetaceae</taxon>
        <taxon>Kitasatospora</taxon>
    </lineage>
</organism>
<accession>A0A919G6G7</accession>
<protein>
    <recommendedName>
        <fullName evidence="1">Tc1-like transposase DDE domain-containing protein</fullName>
    </recommendedName>
</protein>
<evidence type="ECO:0000313" key="3">
    <source>
        <dbReference type="Proteomes" id="UP000617734"/>
    </source>
</evidence>
<dbReference type="Pfam" id="PF13358">
    <property type="entry name" value="DDE_3"/>
    <property type="match status" value="1"/>
</dbReference>
<reference evidence="2" key="1">
    <citation type="journal article" date="2014" name="Int. J. Syst. Evol. Microbiol.">
        <title>Complete genome sequence of Corynebacterium casei LMG S-19264T (=DSM 44701T), isolated from a smear-ripened cheese.</title>
        <authorList>
            <consortium name="US DOE Joint Genome Institute (JGI-PGF)"/>
            <person name="Walter F."/>
            <person name="Albersmeier A."/>
            <person name="Kalinowski J."/>
            <person name="Ruckert C."/>
        </authorList>
    </citation>
    <scope>NUCLEOTIDE SEQUENCE</scope>
    <source>
        <strain evidence="2">JCM 4646</strain>
    </source>
</reference>
<gene>
    <name evidence="2" type="ORF">GCM10018781_55700</name>
</gene>
<dbReference type="GO" id="GO:0003676">
    <property type="term" value="F:nucleic acid binding"/>
    <property type="evidence" value="ECO:0007669"/>
    <property type="project" value="InterPro"/>
</dbReference>